<gene>
    <name evidence="1" type="ORF">ERS852411_01021</name>
</gene>
<evidence type="ECO:0000313" key="2">
    <source>
        <dbReference type="Proteomes" id="UP000095746"/>
    </source>
</evidence>
<accession>A0A174CJK8</accession>
<sequence>MKMMDCVEVMVEKDCYAKEGVHKGMQGGVWEKEPKDGCWVVLFPQCGDKEDIADLYMEEEDLKLIPVMSPDVNEQIKAQFEKEADQTRSFAEKLDDLSNYRI</sequence>
<dbReference type="RefSeq" id="WP_021633086.1">
    <property type="nucleotide sequence ID" value="NZ_JADNAN010000019.1"/>
</dbReference>
<organism evidence="1 2">
    <name type="scientific">Flavonifractor plautii</name>
    <name type="common">Fusobacterium plautii</name>
    <dbReference type="NCBI Taxonomy" id="292800"/>
    <lineage>
        <taxon>Bacteria</taxon>
        <taxon>Bacillati</taxon>
        <taxon>Bacillota</taxon>
        <taxon>Clostridia</taxon>
        <taxon>Eubacteriales</taxon>
        <taxon>Oscillospiraceae</taxon>
        <taxon>Flavonifractor</taxon>
    </lineage>
</organism>
<reference evidence="1 2" key="1">
    <citation type="submission" date="2015-09" db="EMBL/GenBank/DDBJ databases">
        <authorList>
            <consortium name="Pathogen Informatics"/>
        </authorList>
    </citation>
    <scope>NUCLEOTIDE SEQUENCE [LARGE SCALE GENOMIC DNA]</scope>
    <source>
        <strain evidence="1 2">2789STDY5608854</strain>
    </source>
</reference>
<name>A0A174CJK8_FLAPL</name>
<protein>
    <submittedName>
        <fullName evidence="1">Uncharacterized protein</fullName>
    </submittedName>
</protein>
<dbReference type="AlphaFoldDB" id="A0A174CJK8"/>
<proteinExistence type="predicted"/>
<dbReference type="EMBL" id="CYZT01000048">
    <property type="protein sequence ID" value="CUO13137.1"/>
    <property type="molecule type" value="Genomic_DNA"/>
</dbReference>
<evidence type="ECO:0000313" key="1">
    <source>
        <dbReference type="EMBL" id="CUO13137.1"/>
    </source>
</evidence>
<dbReference type="Proteomes" id="UP000095746">
    <property type="component" value="Unassembled WGS sequence"/>
</dbReference>